<dbReference type="KEGG" id="amuc:Pan181_23750"/>
<dbReference type="Proteomes" id="UP000315750">
    <property type="component" value="Chromosome"/>
</dbReference>
<evidence type="ECO:0000313" key="2">
    <source>
        <dbReference type="Proteomes" id="UP000315750"/>
    </source>
</evidence>
<proteinExistence type="predicted"/>
<dbReference type="AlphaFoldDB" id="A0A518AN78"/>
<gene>
    <name evidence="1" type="ORF">Pan181_23750</name>
</gene>
<dbReference type="RefSeq" id="WP_145246919.1">
    <property type="nucleotide sequence ID" value="NZ_CP036278.1"/>
</dbReference>
<keyword evidence="2" id="KW-1185">Reference proteome</keyword>
<dbReference type="Pfam" id="PF20360">
    <property type="entry name" value="DUF6655"/>
    <property type="match status" value="1"/>
</dbReference>
<protein>
    <submittedName>
        <fullName evidence="1">Uncharacterized protein</fullName>
    </submittedName>
</protein>
<dbReference type="OrthoDB" id="276267at2"/>
<reference evidence="1 2" key="1">
    <citation type="submission" date="2019-02" db="EMBL/GenBank/DDBJ databases">
        <title>Deep-cultivation of Planctomycetes and their phenomic and genomic characterization uncovers novel biology.</title>
        <authorList>
            <person name="Wiegand S."/>
            <person name="Jogler M."/>
            <person name="Boedeker C."/>
            <person name="Pinto D."/>
            <person name="Vollmers J."/>
            <person name="Rivas-Marin E."/>
            <person name="Kohn T."/>
            <person name="Peeters S.H."/>
            <person name="Heuer A."/>
            <person name="Rast P."/>
            <person name="Oberbeckmann S."/>
            <person name="Bunk B."/>
            <person name="Jeske O."/>
            <person name="Meyerdierks A."/>
            <person name="Storesund J.E."/>
            <person name="Kallscheuer N."/>
            <person name="Luecker S."/>
            <person name="Lage O.M."/>
            <person name="Pohl T."/>
            <person name="Merkel B.J."/>
            <person name="Hornburger P."/>
            <person name="Mueller R.-W."/>
            <person name="Bruemmer F."/>
            <person name="Labrenz M."/>
            <person name="Spormann A.M."/>
            <person name="Op den Camp H."/>
            <person name="Overmann J."/>
            <person name="Amann R."/>
            <person name="Jetten M.S.M."/>
            <person name="Mascher T."/>
            <person name="Medema M.H."/>
            <person name="Devos D.P."/>
            <person name="Kaster A.-K."/>
            <person name="Ovreas L."/>
            <person name="Rohde M."/>
            <person name="Galperin M.Y."/>
            <person name="Jogler C."/>
        </authorList>
    </citation>
    <scope>NUCLEOTIDE SEQUENCE [LARGE SCALE GENOMIC DNA]</scope>
    <source>
        <strain evidence="1 2">Pan181</strain>
    </source>
</reference>
<evidence type="ECO:0000313" key="1">
    <source>
        <dbReference type="EMBL" id="QDU56170.1"/>
    </source>
</evidence>
<dbReference type="EMBL" id="CP036278">
    <property type="protein sequence ID" value="QDU56170.1"/>
    <property type="molecule type" value="Genomic_DNA"/>
</dbReference>
<name>A0A518AN78_9BACT</name>
<sequence>MFTADASPSEPCPRYCWTSSNAQRCCLVLGVLLCSLVGCGTTRTTSTSRTATEQLLISDAIDRAVTQLNFRVLAGQSVYLDDAALGSAVDRQYMSSSIRQHLLASGCTISEHRTDADFVVEARAGAVGTDSHDLMFGIPAIQIPDILALDGTMPSAIPEVAVAKRQDQRGLVKLAVFAYHRESGMPVWQSGMAMSESSARNLWVMGAGPFQKGTIYDGTNFAGRDIKGALVMGDRGDEGESFELGQQASFASPLLFEEEPVAEGPAAEVANQPGGGGK</sequence>
<dbReference type="InterPro" id="IPR046596">
    <property type="entry name" value="DUF6655"/>
</dbReference>
<organism evidence="1 2">
    <name type="scientific">Aeoliella mucimassa</name>
    <dbReference type="NCBI Taxonomy" id="2527972"/>
    <lineage>
        <taxon>Bacteria</taxon>
        <taxon>Pseudomonadati</taxon>
        <taxon>Planctomycetota</taxon>
        <taxon>Planctomycetia</taxon>
        <taxon>Pirellulales</taxon>
        <taxon>Lacipirellulaceae</taxon>
        <taxon>Aeoliella</taxon>
    </lineage>
</organism>
<accession>A0A518AN78</accession>